<dbReference type="VEuPathDB" id="FungiDB:AB675_9104"/>
<evidence type="ECO:0000256" key="1">
    <source>
        <dbReference type="ARBA" id="ARBA00004477"/>
    </source>
</evidence>
<dbReference type="EMBL" id="LFJN01000009">
    <property type="protein sequence ID" value="KPI41763.1"/>
    <property type="molecule type" value="Genomic_DNA"/>
</dbReference>
<dbReference type="SMART" id="SM00730">
    <property type="entry name" value="PSN"/>
    <property type="match status" value="1"/>
</dbReference>
<dbReference type="GO" id="GO:0033619">
    <property type="term" value="P:membrane protein proteolysis"/>
    <property type="evidence" value="ECO:0007669"/>
    <property type="project" value="TreeGrafter"/>
</dbReference>
<keyword evidence="4" id="KW-0378">Hydrolase</keyword>
<evidence type="ECO:0000256" key="2">
    <source>
        <dbReference type="ARBA" id="ARBA00006859"/>
    </source>
</evidence>
<keyword evidence="6 9" id="KW-1133">Transmembrane helix</keyword>
<evidence type="ECO:0000256" key="9">
    <source>
        <dbReference type="SAM" id="Phobius"/>
    </source>
</evidence>
<feature type="transmembrane region" description="Helical" evidence="9">
    <location>
        <begin position="109"/>
        <end position="127"/>
    </location>
</feature>
<name>A0A0N1HBM7_9EURO</name>
<dbReference type="InterPro" id="IPR006639">
    <property type="entry name" value="Preselin/SPP"/>
</dbReference>
<keyword evidence="3 9" id="KW-0812">Transmembrane</keyword>
<comment type="subcellular location">
    <subcellularLocation>
        <location evidence="1">Endoplasmic reticulum membrane</location>
        <topology evidence="1">Multi-pass membrane protein</topology>
    </subcellularLocation>
</comment>
<dbReference type="GO" id="GO:0006465">
    <property type="term" value="P:signal peptide processing"/>
    <property type="evidence" value="ECO:0007669"/>
    <property type="project" value="TreeGrafter"/>
</dbReference>
<evidence type="ECO:0000313" key="11">
    <source>
        <dbReference type="Proteomes" id="UP000038010"/>
    </source>
</evidence>
<accession>A0A0N1HBM7</accession>
<dbReference type="GeneID" id="28741492"/>
<keyword evidence="11" id="KW-1185">Reference proteome</keyword>
<feature type="region of interest" description="Disordered" evidence="8">
    <location>
        <begin position="486"/>
        <end position="598"/>
    </location>
</feature>
<feature type="transmembrane region" description="Helical" evidence="9">
    <location>
        <begin position="451"/>
        <end position="469"/>
    </location>
</feature>
<feature type="transmembrane region" description="Helical" evidence="9">
    <location>
        <begin position="304"/>
        <end position="327"/>
    </location>
</feature>
<feature type="compositionally biased region" description="Acidic residues" evidence="8">
    <location>
        <begin position="87"/>
        <end position="100"/>
    </location>
</feature>
<evidence type="ECO:0000313" key="10">
    <source>
        <dbReference type="EMBL" id="KPI41763.1"/>
    </source>
</evidence>
<dbReference type="Pfam" id="PF04258">
    <property type="entry name" value="Peptidase_A22B"/>
    <property type="match status" value="1"/>
</dbReference>
<dbReference type="PANTHER" id="PTHR12174:SF23">
    <property type="entry name" value="MINOR HISTOCOMPATIBILITY ANTIGEN H13"/>
    <property type="match status" value="1"/>
</dbReference>
<feature type="region of interest" description="Disordered" evidence="8">
    <location>
        <begin position="72"/>
        <end position="102"/>
    </location>
</feature>
<comment type="caution">
    <text evidence="10">The sequence shown here is derived from an EMBL/GenBank/DDBJ whole genome shotgun (WGS) entry which is preliminary data.</text>
</comment>
<evidence type="ECO:0000256" key="5">
    <source>
        <dbReference type="ARBA" id="ARBA00022824"/>
    </source>
</evidence>
<feature type="compositionally biased region" description="Basic and acidic residues" evidence="8">
    <location>
        <begin position="527"/>
        <end position="546"/>
    </location>
</feature>
<proteinExistence type="inferred from homology"/>
<evidence type="ECO:0000256" key="3">
    <source>
        <dbReference type="ARBA" id="ARBA00022692"/>
    </source>
</evidence>
<feature type="compositionally biased region" description="Basic and acidic residues" evidence="8">
    <location>
        <begin position="559"/>
        <end position="593"/>
    </location>
</feature>
<dbReference type="GO" id="GO:0042500">
    <property type="term" value="F:aspartic endopeptidase activity, intramembrane cleaving"/>
    <property type="evidence" value="ECO:0007669"/>
    <property type="project" value="InterPro"/>
</dbReference>
<feature type="transmembrane region" description="Helical" evidence="9">
    <location>
        <begin position="139"/>
        <end position="158"/>
    </location>
</feature>
<sequence>MATRTGNASIALATDVLINDTLSANFTPSTWSLDSIQINNVTSWATQLTLMLITALFPIYIASHAALTRPTSAARRKRPDKGTSKDDQDEEDDDEQDVNPDDLRSASDAIVLPIVAAIVLGSLYYALKYMENGIKKTLKGYFALTSIMATAALLGDMFRNVASFIFPSTYSIGSDTATFDSTLKQYILSTPQSPDRQKHITSPLPGRIRHIPLPAPLRSTINRLRSAALTKATITLHARWLGTAQFKATLLDTIALATSLAIALYQAFLPSPWQLTNLVAFGFAYFLIITVQQTAPATAKDTSLLLLAFLVYDLIMVFYTPLMIGVAKHLKDSPNMLAIPKGDGSMAQLGLGDVGLPGMLMAFALQFDLYVHYYKQQKPAEKEGEKATKAEYKPVTGGWGERFWTTKAARPEGLKAKSFPKPYFYATIVGYSIGLTVCMIILEVFKHGQPALIYLVPGVLGGLWGTAWVKGEMRLLWDYSVSDNKSTQTGSCPAKGPGKKVKPDLNLIPNPLVDNDADTYLPQPVEQDEKKADDEKTPDTTDKKAEIQAPETTDAVSEDNEKKTDDKSTPAEQVNDEKKDKEKSTGGKKEKASSEVALTPELQAIADQHLVYVAVKLPVSMKEQATTGP</sequence>
<dbReference type="PANTHER" id="PTHR12174">
    <property type="entry name" value="SIGNAL PEPTIDE PEPTIDASE"/>
    <property type="match status" value="1"/>
</dbReference>
<feature type="transmembrane region" description="Helical" evidence="9">
    <location>
        <begin position="48"/>
        <end position="68"/>
    </location>
</feature>
<organism evidence="10 11">
    <name type="scientific">Cyphellophora attinorum</name>
    <dbReference type="NCBI Taxonomy" id="1664694"/>
    <lineage>
        <taxon>Eukaryota</taxon>
        <taxon>Fungi</taxon>
        <taxon>Dikarya</taxon>
        <taxon>Ascomycota</taxon>
        <taxon>Pezizomycotina</taxon>
        <taxon>Eurotiomycetes</taxon>
        <taxon>Chaetothyriomycetidae</taxon>
        <taxon>Chaetothyriales</taxon>
        <taxon>Cyphellophoraceae</taxon>
        <taxon>Cyphellophora</taxon>
    </lineage>
</organism>
<reference evidence="10 11" key="1">
    <citation type="submission" date="2015-06" db="EMBL/GenBank/DDBJ databases">
        <title>Draft genome of the ant-associated black yeast Phialophora attae CBS 131958.</title>
        <authorList>
            <person name="Moreno L.F."/>
            <person name="Stielow B.J."/>
            <person name="de Hoog S."/>
            <person name="Vicente V.A."/>
            <person name="Weiss V.A."/>
            <person name="de Vries M."/>
            <person name="Cruz L.M."/>
            <person name="Souza E.M."/>
        </authorList>
    </citation>
    <scope>NUCLEOTIDE SEQUENCE [LARGE SCALE GENOMIC DNA]</scope>
    <source>
        <strain evidence="10 11">CBS 131958</strain>
    </source>
</reference>
<keyword evidence="10" id="KW-0645">Protease</keyword>
<evidence type="ECO:0000256" key="4">
    <source>
        <dbReference type="ARBA" id="ARBA00022801"/>
    </source>
</evidence>
<protein>
    <submittedName>
        <fullName evidence="10">Intramembrane protease 2</fullName>
    </submittedName>
</protein>
<dbReference type="OrthoDB" id="29661at2759"/>
<dbReference type="AlphaFoldDB" id="A0A0N1HBM7"/>
<dbReference type="GO" id="GO:0098554">
    <property type="term" value="C:cytoplasmic side of endoplasmic reticulum membrane"/>
    <property type="evidence" value="ECO:0007669"/>
    <property type="project" value="TreeGrafter"/>
</dbReference>
<comment type="similarity">
    <text evidence="2">Belongs to the peptidase A22B family.</text>
</comment>
<dbReference type="GO" id="GO:0098553">
    <property type="term" value="C:lumenal side of endoplasmic reticulum membrane"/>
    <property type="evidence" value="ECO:0007669"/>
    <property type="project" value="TreeGrafter"/>
</dbReference>
<evidence type="ECO:0000256" key="8">
    <source>
        <dbReference type="SAM" id="MobiDB-lite"/>
    </source>
</evidence>
<evidence type="ECO:0000256" key="6">
    <source>
        <dbReference type="ARBA" id="ARBA00022989"/>
    </source>
</evidence>
<dbReference type="RefSeq" id="XP_018001726.1">
    <property type="nucleotide sequence ID" value="XM_018149612.1"/>
</dbReference>
<keyword evidence="7 9" id="KW-0472">Membrane</keyword>
<gene>
    <name evidence="10" type="ORF">AB675_9104</name>
</gene>
<evidence type="ECO:0000256" key="7">
    <source>
        <dbReference type="ARBA" id="ARBA00023136"/>
    </source>
</evidence>
<feature type="transmembrane region" description="Helical" evidence="9">
    <location>
        <begin position="274"/>
        <end position="292"/>
    </location>
</feature>
<keyword evidence="5" id="KW-0256">Endoplasmic reticulum</keyword>
<dbReference type="InterPro" id="IPR007369">
    <property type="entry name" value="Peptidase_A22B_SPP"/>
</dbReference>
<dbReference type="Proteomes" id="UP000038010">
    <property type="component" value="Unassembled WGS sequence"/>
</dbReference>
<dbReference type="STRING" id="1664694.A0A0N1HBM7"/>
<feature type="transmembrane region" description="Helical" evidence="9">
    <location>
        <begin position="423"/>
        <end position="445"/>
    </location>
</feature>